<dbReference type="AlphaFoldDB" id="A0A0D0E0P0"/>
<comment type="function">
    <text evidence="9">Component of the general transcription and DNA repair factor IIH (TFIIH) core complex which is involved in general and transcription-coupled nucleotide excision repair (NER) of damaged DNA.</text>
</comment>
<dbReference type="FunCoup" id="A0A0D0E0P0">
    <property type="interactions" value="233"/>
</dbReference>
<dbReference type="Gene3D" id="3.30.70.2610">
    <property type="match status" value="1"/>
</dbReference>
<evidence type="ECO:0000256" key="6">
    <source>
        <dbReference type="ARBA" id="ARBA00023163"/>
    </source>
</evidence>
<gene>
    <name evidence="11" type="ORF">PAXRUDRAFT_825368</name>
</gene>
<evidence type="ECO:0000256" key="2">
    <source>
        <dbReference type="ARBA" id="ARBA00004123"/>
    </source>
</evidence>
<comment type="subcellular location">
    <subcellularLocation>
        <location evidence="2 9">Nucleus</location>
    </subcellularLocation>
</comment>
<dbReference type="GO" id="GO:0005675">
    <property type="term" value="C:transcription factor TFIIH holo complex"/>
    <property type="evidence" value="ECO:0007669"/>
    <property type="project" value="TreeGrafter"/>
</dbReference>
<keyword evidence="6 9" id="KW-0804">Transcription</keyword>
<dbReference type="NCBIfam" id="TIGR00625">
    <property type="entry name" value="tfb2"/>
    <property type="match status" value="1"/>
</dbReference>
<dbReference type="Pfam" id="PF18307">
    <property type="entry name" value="Tfb2_C"/>
    <property type="match status" value="1"/>
</dbReference>
<evidence type="ECO:0000256" key="8">
    <source>
        <dbReference type="ARBA" id="ARBA00023242"/>
    </source>
</evidence>
<evidence type="ECO:0000256" key="7">
    <source>
        <dbReference type="ARBA" id="ARBA00023204"/>
    </source>
</evidence>
<dbReference type="GO" id="GO:0006289">
    <property type="term" value="P:nucleotide-excision repair"/>
    <property type="evidence" value="ECO:0007669"/>
    <property type="project" value="InterPro"/>
</dbReference>
<sequence>MVAWVVPEGRKLYDEALAEMIGLHIIQNSPVKLALSPTLKSSMRQAITGGGSTGSFGVPAEKDERRQPTDIDTLDAYALERWETILHYMVSSGQGQLPTKPSQGVLYLLQRSGLMKTVQGSTLQITSSGFQFLLHSPHDQLWSLLLQYLHMAEERQMDLVEVLSFLFMLSTMELGREYSTDPLSETQKAMLEDLRDYGLVWQRKASSKRFNPTRLATTLTSLSPPLPTSGTAGGARAALGTSVALTTGAGQQGFIVLETNYRIYAYTDNPLEIAVLNLFITLKYRFPNLVVGMLTRESVRKALSNGISAEQIISYLTTHAHPQMRKNNPLLPVTVQDQVRLWELERNRLKSAEGFLYKDFASQADYEYVLSYAKQLGVVLWENIAKRCFFGTLEGHVNIRGFIERRTGGG</sequence>
<keyword evidence="8 9" id="KW-0539">Nucleus</keyword>
<feature type="domain" description="Transcription factor Tfb2 C-terminal" evidence="10">
    <location>
        <begin position="337"/>
        <end position="403"/>
    </location>
</feature>
<accession>A0A0D0E0P0</accession>
<dbReference type="PANTHER" id="PTHR13152:SF0">
    <property type="entry name" value="GENERAL TRANSCRIPTION FACTOR IIH SUBUNIT 4"/>
    <property type="match status" value="1"/>
</dbReference>
<protein>
    <recommendedName>
        <fullName evidence="9">RNA polymerase II transcription factor B subunit 2</fullName>
    </recommendedName>
</protein>
<comment type="function">
    <text evidence="1">Component of the general transcription and DNA repair factor IIH (TFIIH) core complex, which is involved in general and transcription-coupled nucleotide excision repair (NER) of damaged DNA and, when complexed to TFIIK, in RNA transcription by RNA polymerase II. In NER, TFIIH acts by opening DNA around the lesion to allow the excision of the damaged oligonucleotide and its replacement by a new DNA fragment. In transcription, TFIIH has an essential role in transcription initiation. When the pre-initiation complex (PIC) has been established, TFIIH is required for promoter opening and promoter escape. Phosphorylation of the C-terminal tail (CTD) of the largest subunit of RNA polymerase II by the kinase module TFIIK controls the initiation of transcription.</text>
</comment>
<dbReference type="PANTHER" id="PTHR13152">
    <property type="entry name" value="TFIIH, POLYPEPTIDE 4"/>
    <property type="match status" value="1"/>
</dbReference>
<reference evidence="11 12" key="1">
    <citation type="submission" date="2014-04" db="EMBL/GenBank/DDBJ databases">
        <authorList>
            <consortium name="DOE Joint Genome Institute"/>
            <person name="Kuo A."/>
            <person name="Kohler A."/>
            <person name="Jargeat P."/>
            <person name="Nagy L.G."/>
            <person name="Floudas D."/>
            <person name="Copeland A."/>
            <person name="Barry K.W."/>
            <person name="Cichocki N."/>
            <person name="Veneault-Fourrey C."/>
            <person name="LaButti K."/>
            <person name="Lindquist E.A."/>
            <person name="Lipzen A."/>
            <person name="Lundell T."/>
            <person name="Morin E."/>
            <person name="Murat C."/>
            <person name="Sun H."/>
            <person name="Tunlid A."/>
            <person name="Henrissat B."/>
            <person name="Grigoriev I.V."/>
            <person name="Hibbett D.S."/>
            <person name="Martin F."/>
            <person name="Nordberg H.P."/>
            <person name="Cantor M.N."/>
            <person name="Hua S.X."/>
        </authorList>
    </citation>
    <scope>NUCLEOTIDE SEQUENCE [LARGE SCALE GENOMIC DNA]</scope>
    <source>
        <strain evidence="11 12">Ve08.2h10</strain>
    </source>
</reference>
<dbReference type="GO" id="GO:0006366">
    <property type="term" value="P:transcription by RNA polymerase II"/>
    <property type="evidence" value="ECO:0007669"/>
    <property type="project" value="UniProtKB-ARBA"/>
</dbReference>
<keyword evidence="5 9" id="KW-0805">Transcription regulation</keyword>
<evidence type="ECO:0000313" key="11">
    <source>
        <dbReference type="EMBL" id="KIK97031.1"/>
    </source>
</evidence>
<keyword evidence="12" id="KW-1185">Reference proteome</keyword>
<dbReference type="Proteomes" id="UP000054538">
    <property type="component" value="Unassembled WGS sequence"/>
</dbReference>
<dbReference type="InParanoid" id="A0A0D0E0P0"/>
<dbReference type="InterPro" id="IPR004598">
    <property type="entry name" value="TFIIH_p52/Tfb2"/>
</dbReference>
<evidence type="ECO:0000256" key="5">
    <source>
        <dbReference type="ARBA" id="ARBA00023015"/>
    </source>
</evidence>
<evidence type="ECO:0000256" key="3">
    <source>
        <dbReference type="ARBA" id="ARBA00007132"/>
    </source>
</evidence>
<dbReference type="STRING" id="930991.A0A0D0E0P0"/>
<organism evidence="11 12">
    <name type="scientific">Paxillus rubicundulus Ve08.2h10</name>
    <dbReference type="NCBI Taxonomy" id="930991"/>
    <lineage>
        <taxon>Eukaryota</taxon>
        <taxon>Fungi</taxon>
        <taxon>Dikarya</taxon>
        <taxon>Basidiomycota</taxon>
        <taxon>Agaricomycotina</taxon>
        <taxon>Agaricomycetes</taxon>
        <taxon>Agaricomycetidae</taxon>
        <taxon>Boletales</taxon>
        <taxon>Paxilineae</taxon>
        <taxon>Paxillaceae</taxon>
        <taxon>Paxillus</taxon>
    </lineage>
</organism>
<dbReference type="Pfam" id="PF03849">
    <property type="entry name" value="Tfb2"/>
    <property type="match status" value="1"/>
</dbReference>
<keyword evidence="4 9" id="KW-0227">DNA damage</keyword>
<dbReference type="HOGENOM" id="CLU_027280_4_0_1"/>
<evidence type="ECO:0000256" key="9">
    <source>
        <dbReference type="RuleBase" id="RU364024"/>
    </source>
</evidence>
<evidence type="ECO:0000313" key="12">
    <source>
        <dbReference type="Proteomes" id="UP000054538"/>
    </source>
</evidence>
<name>A0A0D0E0P0_9AGAM</name>
<comment type="similarity">
    <text evidence="3 9">Belongs to the TFB2 family.</text>
</comment>
<evidence type="ECO:0000256" key="4">
    <source>
        <dbReference type="ARBA" id="ARBA00022763"/>
    </source>
</evidence>
<dbReference type="OrthoDB" id="364513at2759"/>
<reference evidence="12" key="2">
    <citation type="submission" date="2015-01" db="EMBL/GenBank/DDBJ databases">
        <title>Evolutionary Origins and Diversification of the Mycorrhizal Mutualists.</title>
        <authorList>
            <consortium name="DOE Joint Genome Institute"/>
            <consortium name="Mycorrhizal Genomics Consortium"/>
            <person name="Kohler A."/>
            <person name="Kuo A."/>
            <person name="Nagy L.G."/>
            <person name="Floudas D."/>
            <person name="Copeland A."/>
            <person name="Barry K.W."/>
            <person name="Cichocki N."/>
            <person name="Veneault-Fourrey C."/>
            <person name="LaButti K."/>
            <person name="Lindquist E.A."/>
            <person name="Lipzen A."/>
            <person name="Lundell T."/>
            <person name="Morin E."/>
            <person name="Murat C."/>
            <person name="Riley R."/>
            <person name="Ohm R."/>
            <person name="Sun H."/>
            <person name="Tunlid A."/>
            <person name="Henrissat B."/>
            <person name="Grigoriev I.V."/>
            <person name="Hibbett D.S."/>
            <person name="Martin F."/>
        </authorList>
    </citation>
    <scope>NUCLEOTIDE SEQUENCE [LARGE SCALE GENOMIC DNA]</scope>
    <source>
        <strain evidence="12">Ve08.2h10</strain>
    </source>
</reference>
<dbReference type="GO" id="GO:0003690">
    <property type="term" value="F:double-stranded DNA binding"/>
    <property type="evidence" value="ECO:0007669"/>
    <property type="project" value="TreeGrafter"/>
</dbReference>
<keyword evidence="7 9" id="KW-0234">DNA repair</keyword>
<dbReference type="GO" id="GO:0000439">
    <property type="term" value="C:transcription factor TFIIH core complex"/>
    <property type="evidence" value="ECO:0007669"/>
    <property type="project" value="InterPro"/>
</dbReference>
<dbReference type="GO" id="GO:0001671">
    <property type="term" value="F:ATPase activator activity"/>
    <property type="evidence" value="ECO:0007669"/>
    <property type="project" value="InterPro"/>
</dbReference>
<evidence type="ECO:0000259" key="10">
    <source>
        <dbReference type="Pfam" id="PF18307"/>
    </source>
</evidence>
<evidence type="ECO:0000256" key="1">
    <source>
        <dbReference type="ARBA" id="ARBA00002817"/>
    </source>
</evidence>
<dbReference type="EMBL" id="KN824956">
    <property type="protein sequence ID" value="KIK97031.1"/>
    <property type="molecule type" value="Genomic_DNA"/>
</dbReference>
<dbReference type="InterPro" id="IPR040662">
    <property type="entry name" value="Tfb2_C"/>
</dbReference>
<dbReference type="FunFam" id="3.30.70.2610:FF:000001">
    <property type="entry name" value="General transcription factor IIH subunit 4"/>
    <property type="match status" value="1"/>
</dbReference>
<proteinExistence type="inferred from homology"/>